<dbReference type="PANTHER" id="PTHR30481">
    <property type="entry name" value="DNA ADENINE METHYLASE"/>
    <property type="match status" value="1"/>
</dbReference>
<reference evidence="6 7" key="1">
    <citation type="submission" date="2024-09" db="EMBL/GenBank/DDBJ databases">
        <title>Laminarin stimulates single cell rates of sulfate reduction while oxygen inhibits transcriptomic activity in coastal marine sediment.</title>
        <authorList>
            <person name="Lindsay M."/>
            <person name="Orcutt B."/>
            <person name="Emerson D."/>
            <person name="Stepanauskas R."/>
            <person name="D'Angelo T."/>
        </authorList>
    </citation>
    <scope>NUCLEOTIDE SEQUENCE [LARGE SCALE GENOMIC DNA]</scope>
    <source>
        <strain evidence="6">SAG AM-311-K15</strain>
    </source>
</reference>
<evidence type="ECO:0000313" key="7">
    <source>
        <dbReference type="Proteomes" id="UP001594351"/>
    </source>
</evidence>
<evidence type="ECO:0000256" key="4">
    <source>
        <dbReference type="ARBA" id="ARBA00022691"/>
    </source>
</evidence>
<dbReference type="SUPFAM" id="SSF53335">
    <property type="entry name" value="S-adenosyl-L-methionine-dependent methyltransferases"/>
    <property type="match status" value="1"/>
</dbReference>
<dbReference type="PANTHER" id="PTHR30481:SF3">
    <property type="entry name" value="DNA ADENINE METHYLASE"/>
    <property type="match status" value="1"/>
</dbReference>
<dbReference type="PROSITE" id="PS00092">
    <property type="entry name" value="N6_MTASE"/>
    <property type="match status" value="1"/>
</dbReference>
<evidence type="ECO:0000313" key="6">
    <source>
        <dbReference type="EMBL" id="MFC1853951.1"/>
    </source>
</evidence>
<dbReference type="GO" id="GO:0008168">
    <property type="term" value="F:methyltransferase activity"/>
    <property type="evidence" value="ECO:0007669"/>
    <property type="project" value="UniProtKB-KW"/>
</dbReference>
<dbReference type="Pfam" id="PF02086">
    <property type="entry name" value="MethyltransfD12"/>
    <property type="match status" value="2"/>
</dbReference>
<proteinExistence type="predicted"/>
<dbReference type="InterPro" id="IPR029063">
    <property type="entry name" value="SAM-dependent_MTases_sf"/>
</dbReference>
<name>A0ABV6Z6G1_UNCC1</name>
<comment type="caution">
    <text evidence="6">The sequence shown here is derived from an EMBL/GenBank/DDBJ whole genome shotgun (WGS) entry which is preliminary data.</text>
</comment>
<dbReference type="EMBL" id="JBHPBY010000658">
    <property type="protein sequence ID" value="MFC1853951.1"/>
    <property type="molecule type" value="Genomic_DNA"/>
</dbReference>
<keyword evidence="3" id="KW-0808">Transferase</keyword>
<evidence type="ECO:0000256" key="3">
    <source>
        <dbReference type="ARBA" id="ARBA00022679"/>
    </source>
</evidence>
<gene>
    <name evidence="6" type="ORF">ACFL27_27520</name>
</gene>
<dbReference type="GO" id="GO:0032259">
    <property type="term" value="P:methylation"/>
    <property type="evidence" value="ECO:0007669"/>
    <property type="project" value="UniProtKB-KW"/>
</dbReference>
<protein>
    <recommendedName>
        <fullName evidence="1">site-specific DNA-methyltransferase (adenine-specific)</fullName>
        <ecNumber evidence="1">2.1.1.72</ecNumber>
    </recommendedName>
</protein>
<comment type="catalytic activity">
    <reaction evidence="5">
        <text>a 2'-deoxyadenosine in DNA + S-adenosyl-L-methionine = an N(6)-methyl-2'-deoxyadenosine in DNA + S-adenosyl-L-homocysteine + H(+)</text>
        <dbReference type="Rhea" id="RHEA:15197"/>
        <dbReference type="Rhea" id="RHEA-COMP:12418"/>
        <dbReference type="Rhea" id="RHEA-COMP:12419"/>
        <dbReference type="ChEBI" id="CHEBI:15378"/>
        <dbReference type="ChEBI" id="CHEBI:57856"/>
        <dbReference type="ChEBI" id="CHEBI:59789"/>
        <dbReference type="ChEBI" id="CHEBI:90615"/>
        <dbReference type="ChEBI" id="CHEBI:90616"/>
        <dbReference type="EC" id="2.1.1.72"/>
    </reaction>
</comment>
<sequence>MGSDMPNVQLNLFDTKSLSEISNQMVFADVRLNPILKWPGGKSGELSMIRPHLPDTIDRYFEPFLGGGAVFLSISPRIPAFVNDKSTDLIDLYRNIATENADFFAMLHEIKQNWQLLETIADGNQQEFFRIYRDYTAVKLNEEDMKKAVNAVVCSNEHDLRKILSRMLSYNQKHFFEEVDANLVNKITRMCTIEKSRGQLPESDIIDNIEGAIKSAFYMHLRYLYNHASTYEIHPPYLNAMFFFIRENAYASMFRFNSQGKFNVPYGGISYNRKEIGEKIERMRNPLLLKRLQTSIIENIDFLEFFKKHPTQPGDFVFLDPPYDTDFSDYDQNSFTKTDQARLADYLIGQCKANFMLVIKATDYILSLYEDRGLNIHVFDKKYMWTIKERNIRDVTHLMIMNY</sequence>
<dbReference type="PRINTS" id="PR00505">
    <property type="entry name" value="D12N6MTFRASE"/>
</dbReference>
<keyword evidence="7" id="KW-1185">Reference proteome</keyword>
<evidence type="ECO:0000256" key="1">
    <source>
        <dbReference type="ARBA" id="ARBA00011900"/>
    </source>
</evidence>
<organism evidence="6 7">
    <name type="scientific">candidate division CSSED10-310 bacterium</name>
    <dbReference type="NCBI Taxonomy" id="2855610"/>
    <lineage>
        <taxon>Bacteria</taxon>
        <taxon>Bacteria division CSSED10-310</taxon>
    </lineage>
</organism>
<dbReference type="Proteomes" id="UP001594351">
    <property type="component" value="Unassembled WGS sequence"/>
</dbReference>
<dbReference type="InterPro" id="IPR012327">
    <property type="entry name" value="MeTrfase_D12"/>
</dbReference>
<accession>A0ABV6Z6G1</accession>
<keyword evidence="2 6" id="KW-0489">Methyltransferase</keyword>
<keyword evidence="4" id="KW-0949">S-adenosyl-L-methionine</keyword>
<evidence type="ECO:0000256" key="2">
    <source>
        <dbReference type="ARBA" id="ARBA00022603"/>
    </source>
</evidence>
<dbReference type="InterPro" id="IPR002052">
    <property type="entry name" value="DNA_methylase_N6_adenine_CS"/>
</dbReference>
<evidence type="ECO:0000256" key="5">
    <source>
        <dbReference type="ARBA" id="ARBA00047942"/>
    </source>
</evidence>
<dbReference type="EC" id="2.1.1.72" evidence="1"/>
<dbReference type="Gene3D" id="3.40.50.150">
    <property type="entry name" value="Vaccinia Virus protein VP39"/>
    <property type="match status" value="2"/>
</dbReference>